<evidence type="ECO:0000256" key="3">
    <source>
        <dbReference type="ARBA" id="ARBA00023125"/>
    </source>
</evidence>
<evidence type="ECO:0000259" key="5">
    <source>
        <dbReference type="PROSITE" id="PS50931"/>
    </source>
</evidence>
<dbReference type="CDD" id="cd08422">
    <property type="entry name" value="PBP2_CrgA_like"/>
    <property type="match status" value="1"/>
</dbReference>
<dbReference type="EMBL" id="SMAJ01000003">
    <property type="protein sequence ID" value="TCT09421.1"/>
    <property type="molecule type" value="Genomic_DNA"/>
</dbReference>
<protein>
    <submittedName>
        <fullName evidence="6">LysR family transcriptional regulator</fullName>
    </submittedName>
</protein>
<dbReference type="InterPro" id="IPR036388">
    <property type="entry name" value="WH-like_DNA-bd_sf"/>
</dbReference>
<name>A0A4R3M7G7_9BURK</name>
<dbReference type="Gene3D" id="3.40.190.290">
    <property type="match status" value="1"/>
</dbReference>
<keyword evidence="3" id="KW-0238">DNA-binding</keyword>
<dbReference type="AlphaFoldDB" id="A0A4R3M7G7"/>
<proteinExistence type="inferred from homology"/>
<dbReference type="SUPFAM" id="SSF46785">
    <property type="entry name" value="Winged helix' DNA-binding domain"/>
    <property type="match status" value="1"/>
</dbReference>
<evidence type="ECO:0000313" key="7">
    <source>
        <dbReference type="Proteomes" id="UP000295525"/>
    </source>
</evidence>
<dbReference type="FunFam" id="1.10.10.10:FF:000001">
    <property type="entry name" value="LysR family transcriptional regulator"/>
    <property type="match status" value="1"/>
</dbReference>
<comment type="caution">
    <text evidence="6">The sequence shown here is derived from an EMBL/GenBank/DDBJ whole genome shotgun (WGS) entry which is preliminary data.</text>
</comment>
<dbReference type="GO" id="GO:0003700">
    <property type="term" value="F:DNA-binding transcription factor activity"/>
    <property type="evidence" value="ECO:0007669"/>
    <property type="project" value="InterPro"/>
</dbReference>
<accession>A0A4R3M7G7</accession>
<dbReference type="GO" id="GO:0006351">
    <property type="term" value="P:DNA-templated transcription"/>
    <property type="evidence" value="ECO:0007669"/>
    <property type="project" value="TreeGrafter"/>
</dbReference>
<dbReference type="InterPro" id="IPR000847">
    <property type="entry name" value="LysR_HTH_N"/>
</dbReference>
<dbReference type="PROSITE" id="PS50931">
    <property type="entry name" value="HTH_LYSR"/>
    <property type="match status" value="1"/>
</dbReference>
<comment type="similarity">
    <text evidence="1">Belongs to the LysR transcriptional regulatory family.</text>
</comment>
<dbReference type="Proteomes" id="UP000295525">
    <property type="component" value="Unassembled WGS sequence"/>
</dbReference>
<gene>
    <name evidence="6" type="ORF">EDC26_10339</name>
</gene>
<dbReference type="SUPFAM" id="SSF53850">
    <property type="entry name" value="Periplasmic binding protein-like II"/>
    <property type="match status" value="1"/>
</dbReference>
<sequence length="313" mass="35086">MTLANQFSDLQQDLSSPFEDLTSLRLFVRTVEIGSFSEVARRINVTPAMVSKRIASLETRLNQRLLNRNTRRLVVTNAGQLLYEHAVRALSELDQSAAEMSDLHFQPTGHLRITAPLLLGTFCIAPRLPDFLKQYPSLSLEVNFSIEKLDLFEQRIDVAVRIAIEVDPGLIAIKLAPYHRVFCASPDYLAEHGIPKTPEDLSRHNCLVSRGSILNNQWPIKHGSALDQVAVKGNLRTDSSELVHHAAIAGLGIMMGARWRIEEDLRTGALVEVLAEFVPDNRAIYAVLLQRSDSSRRLAHMVEFLKDCFADLN</sequence>
<evidence type="ECO:0000256" key="4">
    <source>
        <dbReference type="ARBA" id="ARBA00023163"/>
    </source>
</evidence>
<keyword evidence="2" id="KW-0805">Transcription regulation</keyword>
<dbReference type="InterPro" id="IPR036390">
    <property type="entry name" value="WH_DNA-bd_sf"/>
</dbReference>
<keyword evidence="7" id="KW-1185">Reference proteome</keyword>
<dbReference type="Gene3D" id="1.10.10.10">
    <property type="entry name" value="Winged helix-like DNA-binding domain superfamily/Winged helix DNA-binding domain"/>
    <property type="match status" value="1"/>
</dbReference>
<dbReference type="FunFam" id="3.40.190.290:FF:000001">
    <property type="entry name" value="Transcriptional regulator, LysR family"/>
    <property type="match status" value="1"/>
</dbReference>
<evidence type="ECO:0000256" key="1">
    <source>
        <dbReference type="ARBA" id="ARBA00009437"/>
    </source>
</evidence>
<dbReference type="InterPro" id="IPR005119">
    <property type="entry name" value="LysR_subst-bd"/>
</dbReference>
<dbReference type="InterPro" id="IPR058163">
    <property type="entry name" value="LysR-type_TF_proteobact-type"/>
</dbReference>
<feature type="domain" description="HTH lysR-type" evidence="5">
    <location>
        <begin position="19"/>
        <end position="76"/>
    </location>
</feature>
<dbReference type="Pfam" id="PF03466">
    <property type="entry name" value="LysR_substrate"/>
    <property type="match status" value="1"/>
</dbReference>
<evidence type="ECO:0000313" key="6">
    <source>
        <dbReference type="EMBL" id="TCT09421.1"/>
    </source>
</evidence>
<organism evidence="6 7">
    <name type="scientific">Paralcaligenes ureilyticus</name>
    <dbReference type="NCBI Taxonomy" id="627131"/>
    <lineage>
        <taxon>Bacteria</taxon>
        <taxon>Pseudomonadati</taxon>
        <taxon>Pseudomonadota</taxon>
        <taxon>Betaproteobacteria</taxon>
        <taxon>Burkholderiales</taxon>
        <taxon>Alcaligenaceae</taxon>
        <taxon>Paralcaligenes</taxon>
    </lineage>
</organism>
<dbReference type="GO" id="GO:0043565">
    <property type="term" value="F:sequence-specific DNA binding"/>
    <property type="evidence" value="ECO:0007669"/>
    <property type="project" value="TreeGrafter"/>
</dbReference>
<dbReference type="RefSeq" id="WP_132580149.1">
    <property type="nucleotide sequence ID" value="NZ_SMAJ01000003.1"/>
</dbReference>
<keyword evidence="4" id="KW-0804">Transcription</keyword>
<dbReference type="OrthoDB" id="9786526at2"/>
<reference evidence="6 7" key="1">
    <citation type="submission" date="2019-03" db="EMBL/GenBank/DDBJ databases">
        <title>Genomic Encyclopedia of Type Strains, Phase IV (KMG-IV): sequencing the most valuable type-strain genomes for metagenomic binning, comparative biology and taxonomic classification.</title>
        <authorList>
            <person name="Goeker M."/>
        </authorList>
    </citation>
    <scope>NUCLEOTIDE SEQUENCE [LARGE SCALE GENOMIC DNA]</scope>
    <source>
        <strain evidence="6 7">DSM 24591</strain>
    </source>
</reference>
<dbReference type="PANTHER" id="PTHR30537">
    <property type="entry name" value="HTH-TYPE TRANSCRIPTIONAL REGULATOR"/>
    <property type="match status" value="1"/>
</dbReference>
<dbReference type="PANTHER" id="PTHR30537:SF5">
    <property type="entry name" value="HTH-TYPE TRANSCRIPTIONAL ACTIVATOR TTDR-RELATED"/>
    <property type="match status" value="1"/>
</dbReference>
<dbReference type="Pfam" id="PF00126">
    <property type="entry name" value="HTH_1"/>
    <property type="match status" value="1"/>
</dbReference>
<evidence type="ECO:0000256" key="2">
    <source>
        <dbReference type="ARBA" id="ARBA00023015"/>
    </source>
</evidence>